<sequence length="109" mass="12706">MRVQMIISVLRELILLALFWAGGGIVQAVLAHFKPIWTGMLLPAAYFLAVLSQIVQALRVTDVQRIPDYYRVAVLIFPSVLFAVVYATFRYYWQYRDIYYNRRKDGEKG</sequence>
<name>A0ABT7URI3_9FIRM</name>
<reference evidence="2 3" key="1">
    <citation type="submission" date="2023-06" db="EMBL/GenBank/DDBJ databases">
        <title>Identification and characterization of horizontal gene transfer across gut microbiota members of farm animals based on homology search.</title>
        <authorList>
            <person name="Schwarzerova J."/>
            <person name="Nykrynova M."/>
            <person name="Jureckova K."/>
            <person name="Cejkova D."/>
            <person name="Rychlik I."/>
        </authorList>
    </citation>
    <scope>NUCLEOTIDE SEQUENCE [LARGE SCALE GENOMIC DNA]</scope>
    <source>
        <strain evidence="2 3">ET340</strain>
    </source>
</reference>
<dbReference type="RefSeq" id="WP_289600007.1">
    <property type="nucleotide sequence ID" value="NZ_JAUDCL010000015.1"/>
</dbReference>
<protein>
    <submittedName>
        <fullName evidence="2">Uncharacterized protein</fullName>
    </submittedName>
</protein>
<keyword evidence="1" id="KW-0812">Transmembrane</keyword>
<proteinExistence type="predicted"/>
<feature type="transmembrane region" description="Helical" evidence="1">
    <location>
        <begin position="41"/>
        <end position="60"/>
    </location>
</feature>
<evidence type="ECO:0000313" key="3">
    <source>
        <dbReference type="Proteomes" id="UP001529380"/>
    </source>
</evidence>
<dbReference type="Proteomes" id="UP001529380">
    <property type="component" value="Unassembled WGS sequence"/>
</dbReference>
<keyword evidence="1" id="KW-1133">Transmembrane helix</keyword>
<evidence type="ECO:0000313" key="2">
    <source>
        <dbReference type="EMBL" id="MDM8201492.1"/>
    </source>
</evidence>
<organism evidence="2 3">
    <name type="scientific">Allofournierella massiliensis</name>
    <dbReference type="NCBI Taxonomy" id="1650663"/>
    <lineage>
        <taxon>Bacteria</taxon>
        <taxon>Bacillati</taxon>
        <taxon>Bacillota</taxon>
        <taxon>Clostridia</taxon>
        <taxon>Eubacteriales</taxon>
        <taxon>Oscillospiraceae</taxon>
        <taxon>Allofournierella</taxon>
    </lineage>
</organism>
<keyword evidence="3" id="KW-1185">Reference proteome</keyword>
<dbReference type="EMBL" id="JAUDCL010000015">
    <property type="protein sequence ID" value="MDM8201492.1"/>
    <property type="molecule type" value="Genomic_DNA"/>
</dbReference>
<keyword evidence="1" id="KW-0472">Membrane</keyword>
<gene>
    <name evidence="2" type="ORF">QUW08_09330</name>
</gene>
<accession>A0ABT7URI3</accession>
<comment type="caution">
    <text evidence="2">The sequence shown here is derived from an EMBL/GenBank/DDBJ whole genome shotgun (WGS) entry which is preliminary data.</text>
</comment>
<feature type="transmembrane region" description="Helical" evidence="1">
    <location>
        <begin position="72"/>
        <end position="93"/>
    </location>
</feature>
<evidence type="ECO:0000256" key="1">
    <source>
        <dbReference type="SAM" id="Phobius"/>
    </source>
</evidence>